<sequence>LQEGAFKIKRLIKYGGRMPEYFYTRSINIDYVRYLNLDLILLIPSLTCFLLLVK</sequence>
<name>A0A183DCC5_9BILA</name>
<dbReference type="AlphaFoldDB" id="A0A183DCC5"/>
<accession>A0A183DCC5</accession>
<reference evidence="2" key="1">
    <citation type="submission" date="2016-06" db="UniProtKB">
        <authorList>
            <consortium name="WormBaseParasite"/>
        </authorList>
    </citation>
    <scope>IDENTIFICATION</scope>
</reference>
<keyword evidence="1" id="KW-0472">Membrane</keyword>
<proteinExistence type="predicted"/>
<keyword evidence="1" id="KW-1133">Transmembrane helix</keyword>
<feature type="transmembrane region" description="Helical" evidence="1">
    <location>
        <begin position="31"/>
        <end position="53"/>
    </location>
</feature>
<protein>
    <submittedName>
        <fullName evidence="2">Sugar transferase</fullName>
    </submittedName>
</protein>
<organism evidence="2">
    <name type="scientific">Gongylonema pulchrum</name>
    <dbReference type="NCBI Taxonomy" id="637853"/>
    <lineage>
        <taxon>Eukaryota</taxon>
        <taxon>Metazoa</taxon>
        <taxon>Ecdysozoa</taxon>
        <taxon>Nematoda</taxon>
        <taxon>Chromadorea</taxon>
        <taxon>Rhabditida</taxon>
        <taxon>Spirurina</taxon>
        <taxon>Spiruromorpha</taxon>
        <taxon>Spiruroidea</taxon>
        <taxon>Gongylonematidae</taxon>
        <taxon>Gongylonema</taxon>
    </lineage>
</organism>
<evidence type="ECO:0000256" key="1">
    <source>
        <dbReference type="SAM" id="Phobius"/>
    </source>
</evidence>
<keyword evidence="1" id="KW-0812">Transmembrane</keyword>
<evidence type="ECO:0000313" key="2">
    <source>
        <dbReference type="WBParaSite" id="GPUH_0000637501-mRNA-1"/>
    </source>
</evidence>
<dbReference type="WBParaSite" id="GPUH_0000637501-mRNA-1">
    <property type="protein sequence ID" value="GPUH_0000637501-mRNA-1"/>
    <property type="gene ID" value="GPUH_0000637501"/>
</dbReference>